<sequence length="10" mass="1019">MSATIVGGQR</sequence>
<gene>
    <name evidence="1" type="ORF">PFCIRM138_12095</name>
</gene>
<proteinExistence type="predicted"/>
<dbReference type="EMBL" id="LM676427">
    <property type="protein sequence ID" value="CEP27135.1"/>
    <property type="molecule type" value="Genomic_DNA"/>
</dbReference>
<reference evidence="1" key="1">
    <citation type="submission" date="2014-08" db="EMBL/GenBank/DDBJ databases">
        <authorList>
            <person name="Falentin Helene"/>
        </authorList>
    </citation>
    <scope>NUCLEOTIDE SEQUENCE</scope>
</reference>
<organism evidence="1">
    <name type="scientific">Propionibacterium freudenreichii subsp. freudenreichii</name>
    <dbReference type="NCBI Taxonomy" id="66712"/>
    <lineage>
        <taxon>Bacteria</taxon>
        <taxon>Bacillati</taxon>
        <taxon>Actinomycetota</taxon>
        <taxon>Actinomycetes</taxon>
        <taxon>Propionibacteriales</taxon>
        <taxon>Propionibacteriaceae</taxon>
        <taxon>Propionibacterium</taxon>
    </lineage>
</organism>
<evidence type="ECO:0000313" key="1">
    <source>
        <dbReference type="EMBL" id="CEP27135.1"/>
    </source>
</evidence>
<protein>
    <submittedName>
        <fullName evidence="1">Uncharacterized protein</fullName>
    </submittedName>
</protein>
<name>A0A068VP09_PROFF</name>
<accession>A0A068VP09</accession>